<evidence type="ECO:0000313" key="5">
    <source>
        <dbReference type="Proteomes" id="UP000677054"/>
    </source>
</evidence>
<dbReference type="InterPro" id="IPR008936">
    <property type="entry name" value="Rho_GTPase_activation_prot"/>
</dbReference>
<dbReference type="Pfam" id="PF08337">
    <property type="entry name" value="Plexin_cytopl"/>
    <property type="match status" value="1"/>
</dbReference>
<protein>
    <submittedName>
        <fullName evidence="4">Uncharacterized protein</fullName>
    </submittedName>
</protein>
<dbReference type="InterPro" id="IPR013783">
    <property type="entry name" value="Ig-like_fold"/>
</dbReference>
<evidence type="ECO:0000313" key="4">
    <source>
        <dbReference type="EMBL" id="CAD7240237.1"/>
    </source>
</evidence>
<dbReference type="GO" id="GO:0030334">
    <property type="term" value="P:regulation of cell migration"/>
    <property type="evidence" value="ECO:0007669"/>
    <property type="project" value="TreeGrafter"/>
</dbReference>
<dbReference type="Gene3D" id="2.60.40.10">
    <property type="entry name" value="Immunoglobulins"/>
    <property type="match status" value="1"/>
</dbReference>
<dbReference type="CDD" id="cd00603">
    <property type="entry name" value="IPT_PCSR"/>
    <property type="match status" value="2"/>
</dbReference>
<dbReference type="Pfam" id="PF20170">
    <property type="entry name" value="Plexin_RBD"/>
    <property type="match status" value="1"/>
</dbReference>
<sequence>MKNESFAACKTPSQNETGDMKFQMDFDSTKRGDLNFTYLEDPIISNVYSGGSRQDEKPRTIASGGIRIHVKGEYLQSVYKPSICFNGTTFCEVVCRIRNRPSPKPASGPINMTGNFLGENPVSEKSYEFVNPEILTVIPNESFAACKTPSHNETGDMTFQMDFDSTKRGDLNFTYLEDPIISNVYSGGSRQDEKPRTIASGGIRIHVKGEYLQSVYKPSICFNGTTFCEECRAENDSFMRCLSPAMEEEFYPGILTYGFQLDGVKTFNDMGSFLLLQDPIYYKFEGVKLHFRGYLTLDGKYLDLGVSKEEVEVWIGKEKCNVTSLSQTQLTCLPPEKQPEGFPNGNSPIVTVKVGNIQESLGRLKYAAYSGAQGLSTGVKAGIGVLSAFLILLLGIGYFVHKKRTTRQKEKIQNEGQKELEALEMKLIDECKEELQTEVNDLTSDLADGGIPFLDYHAYALNVFFPNKNPTYPIALPSSAEDREHRGENDEHLDQPHVVQIPSQSTESIVEKMMSIWISLMLYKFLRNRAGKPMYVLFKAVNHQVGQKPVDALTHEARNCLSEEVLLREKIQHKQMTISVSLPPQTLYACGLEPQKELLDVQVRVLDCDSISQVKQKIMDIVFGNQPFSRRPDLGKLDIQWRIGASVPLRLQDEDITSVVEDGWIRINTLHHYRVSEGSMLVLVPNLAKEEGEDVNVETKFNQPLLSSQSLGTPKQNNKGIWESPFPKRFPELFVTGELKKWHLVKEEEQNPQRKNVRMIPEVSLTRLLSTKQALQPYVDDLFRSILTEEIEIRGLLLPIKYIFDFLDKEAEKLRLGNSDVLHTWKSNSVLLRFWVNIIKNPEFAFDIHKNPTVDSCLSVIAQTFMAAFSESDNPIGKDSPSWRLLYAKEIPVYKNMVREYYRNIKSMLPATDQEMKALFDEYSTAKGATFNMHDAFMELLEYAKNVNRQLKKALEAEDEALGKEFSLSQSHLDLSEQEAFNGPEMNTFNI</sequence>
<feature type="domain" description="Plexin cytoplasmic RhoGTPase-binding" evidence="3">
    <location>
        <begin position="561"/>
        <end position="682"/>
    </location>
</feature>
<proteinExistence type="predicted"/>
<evidence type="ECO:0000259" key="1">
    <source>
        <dbReference type="Pfam" id="PF01833"/>
    </source>
</evidence>
<dbReference type="PANTHER" id="PTHR22625:SF70">
    <property type="entry name" value="PLEXIN A, ISOFORM A"/>
    <property type="match status" value="1"/>
</dbReference>
<gene>
    <name evidence="4" type="ORF">DSTB1V02_LOCUS266</name>
</gene>
<dbReference type="PANTHER" id="PTHR22625">
    <property type="entry name" value="PLEXIN"/>
    <property type="match status" value="1"/>
</dbReference>
<evidence type="ECO:0000259" key="2">
    <source>
        <dbReference type="Pfam" id="PF08337"/>
    </source>
</evidence>
<dbReference type="EMBL" id="CAJPEV010000016">
    <property type="protein sequence ID" value="CAG0878845.1"/>
    <property type="molecule type" value="Genomic_DNA"/>
</dbReference>
<dbReference type="Pfam" id="PF01833">
    <property type="entry name" value="TIG"/>
    <property type="match status" value="1"/>
</dbReference>
<accession>A0A7R8X038</accession>
<dbReference type="SUPFAM" id="SSF81296">
    <property type="entry name" value="E set domains"/>
    <property type="match status" value="1"/>
</dbReference>
<dbReference type="OrthoDB" id="125363at2759"/>
<dbReference type="InterPro" id="IPR013548">
    <property type="entry name" value="Plexin_cytoplasmic_RasGAP_dom"/>
</dbReference>
<dbReference type="Gene3D" id="3.10.20.90">
    <property type="entry name" value="Phosphatidylinositol 3-kinase Catalytic Subunit, Chain A, domain 1"/>
    <property type="match status" value="1"/>
</dbReference>
<evidence type="ECO:0000259" key="3">
    <source>
        <dbReference type="Pfam" id="PF20170"/>
    </source>
</evidence>
<dbReference type="InterPro" id="IPR046800">
    <property type="entry name" value="Plexin_RBD"/>
</dbReference>
<reference evidence="4" key="1">
    <citation type="submission" date="2020-11" db="EMBL/GenBank/DDBJ databases">
        <authorList>
            <person name="Tran Van P."/>
        </authorList>
    </citation>
    <scope>NUCLEOTIDE SEQUENCE</scope>
</reference>
<dbReference type="Proteomes" id="UP000677054">
    <property type="component" value="Unassembled WGS sequence"/>
</dbReference>
<feature type="domain" description="IPT/TIG" evidence="1">
    <location>
        <begin position="295"/>
        <end position="360"/>
    </location>
</feature>
<keyword evidence="5" id="KW-1185">Reference proteome</keyword>
<dbReference type="GO" id="GO:0002116">
    <property type="term" value="C:semaphorin receptor complex"/>
    <property type="evidence" value="ECO:0007669"/>
    <property type="project" value="TreeGrafter"/>
</dbReference>
<dbReference type="InterPro" id="IPR002909">
    <property type="entry name" value="IPT_dom"/>
</dbReference>
<dbReference type="InterPro" id="IPR031148">
    <property type="entry name" value="Plexin"/>
</dbReference>
<dbReference type="EMBL" id="LR899533">
    <property type="protein sequence ID" value="CAD7240237.1"/>
    <property type="molecule type" value="Genomic_DNA"/>
</dbReference>
<dbReference type="GO" id="GO:0005886">
    <property type="term" value="C:plasma membrane"/>
    <property type="evidence" value="ECO:0007669"/>
    <property type="project" value="TreeGrafter"/>
</dbReference>
<dbReference type="GO" id="GO:0017154">
    <property type="term" value="F:semaphorin receptor activity"/>
    <property type="evidence" value="ECO:0007669"/>
    <property type="project" value="InterPro"/>
</dbReference>
<organism evidence="4">
    <name type="scientific">Darwinula stevensoni</name>
    <dbReference type="NCBI Taxonomy" id="69355"/>
    <lineage>
        <taxon>Eukaryota</taxon>
        <taxon>Metazoa</taxon>
        <taxon>Ecdysozoa</taxon>
        <taxon>Arthropoda</taxon>
        <taxon>Crustacea</taxon>
        <taxon>Oligostraca</taxon>
        <taxon>Ostracoda</taxon>
        <taxon>Podocopa</taxon>
        <taxon>Podocopida</taxon>
        <taxon>Darwinulocopina</taxon>
        <taxon>Darwinuloidea</taxon>
        <taxon>Darwinulidae</taxon>
        <taxon>Darwinula</taxon>
    </lineage>
</organism>
<dbReference type="SUPFAM" id="SSF48350">
    <property type="entry name" value="GTPase activation domain, GAP"/>
    <property type="match status" value="1"/>
</dbReference>
<dbReference type="Gene3D" id="1.10.506.10">
    <property type="entry name" value="GTPase Activation - p120gap, domain 1"/>
    <property type="match status" value="3"/>
</dbReference>
<name>A0A7R8X038_9CRUS</name>
<dbReference type="AlphaFoldDB" id="A0A7R8X038"/>
<feature type="domain" description="Plexin cytoplasmic RasGAP" evidence="2">
    <location>
        <begin position="505"/>
        <end position="950"/>
    </location>
</feature>
<dbReference type="InterPro" id="IPR014756">
    <property type="entry name" value="Ig_E-set"/>
</dbReference>